<comment type="similarity">
    <text evidence="1">Belongs to the SIMIBI class G3E GTPase family. HypB/HupM subfamily.</text>
</comment>
<evidence type="ECO:0000313" key="10">
    <source>
        <dbReference type="Proteomes" id="UP000282654"/>
    </source>
</evidence>
<dbReference type="SUPFAM" id="SSF52540">
    <property type="entry name" value="P-loop containing nucleoside triphosphate hydrolases"/>
    <property type="match status" value="1"/>
</dbReference>
<dbReference type="AlphaFoldDB" id="A0A3N5APD4"/>
<dbReference type="Gene3D" id="3.40.50.300">
    <property type="entry name" value="P-loop containing nucleotide triphosphate hydrolases"/>
    <property type="match status" value="1"/>
</dbReference>
<dbReference type="NCBIfam" id="TIGR00073">
    <property type="entry name" value="hypB"/>
    <property type="match status" value="1"/>
</dbReference>
<sequence>MAVKVVMGQRLLKANAAVAQENRARFAAAGTLVVNLISSPGAGKTTLLEQTLVRLGGRFRIGVIEGDIYTTRDAERIAGKGTAVVQVNTAGICHLDASMVARACEELGAAYDILFIENVGNLVCPAEFDLGEDVKVALLSVAEGGDKPAKYPLVFRSAGAVVITKADLLPFTDFDLAGVTGEIRALNPEVKVFILSARTGEGVEEWCRWVEEMFLRKRAAGSGTGSE</sequence>
<dbReference type="PANTHER" id="PTHR30134">
    <property type="entry name" value="HYDROGENASE PROTEIN ASSEMBLY PROTEIN, NICKEL CHAPERONE"/>
    <property type="match status" value="1"/>
</dbReference>
<dbReference type="RefSeq" id="WP_245963073.1">
    <property type="nucleotide sequence ID" value="NZ_RKRE01000002.1"/>
</dbReference>
<proteinExistence type="inferred from homology"/>
<accession>A0A3N5APD4</accession>
<evidence type="ECO:0000256" key="5">
    <source>
        <dbReference type="ARBA" id="ARBA00022801"/>
    </source>
</evidence>
<dbReference type="InterPro" id="IPR004392">
    <property type="entry name" value="Hyd_mat_HypB"/>
</dbReference>
<evidence type="ECO:0000256" key="1">
    <source>
        <dbReference type="ARBA" id="ARBA00006211"/>
    </source>
</evidence>
<dbReference type="GO" id="GO:0051604">
    <property type="term" value="P:protein maturation"/>
    <property type="evidence" value="ECO:0007669"/>
    <property type="project" value="InterPro"/>
</dbReference>
<evidence type="ECO:0000256" key="3">
    <source>
        <dbReference type="ARBA" id="ARBA00022723"/>
    </source>
</evidence>
<dbReference type="CDD" id="cd05390">
    <property type="entry name" value="HypB"/>
    <property type="match status" value="1"/>
</dbReference>
<dbReference type="GO" id="GO:0005525">
    <property type="term" value="F:GTP binding"/>
    <property type="evidence" value="ECO:0007669"/>
    <property type="project" value="UniProtKB-KW"/>
</dbReference>
<dbReference type="EMBL" id="RKRE01000002">
    <property type="protein sequence ID" value="RPF46677.1"/>
    <property type="molecule type" value="Genomic_DNA"/>
</dbReference>
<gene>
    <name evidence="9" type="ORF">EDD75_0929</name>
</gene>
<name>A0A3N5APD4_9THEO</name>
<dbReference type="GO" id="GO:0008270">
    <property type="term" value="F:zinc ion binding"/>
    <property type="evidence" value="ECO:0007669"/>
    <property type="project" value="TreeGrafter"/>
</dbReference>
<keyword evidence="3" id="KW-0479">Metal-binding</keyword>
<reference evidence="9 10" key="1">
    <citation type="submission" date="2018-11" db="EMBL/GenBank/DDBJ databases">
        <title>Genomic Encyclopedia of Type Strains, Phase IV (KMG-IV): sequencing the most valuable type-strain genomes for metagenomic binning, comparative biology and taxonomic classification.</title>
        <authorList>
            <person name="Goeker M."/>
        </authorList>
    </citation>
    <scope>NUCLEOTIDE SEQUENCE [LARGE SCALE GENOMIC DNA]</scope>
    <source>
        <strain evidence="9 10">DSM 102936</strain>
    </source>
</reference>
<dbReference type="Pfam" id="PF02492">
    <property type="entry name" value="cobW"/>
    <property type="match status" value="1"/>
</dbReference>
<keyword evidence="6" id="KW-0862">Zinc</keyword>
<evidence type="ECO:0000256" key="2">
    <source>
        <dbReference type="ARBA" id="ARBA00022596"/>
    </source>
</evidence>
<evidence type="ECO:0000256" key="6">
    <source>
        <dbReference type="ARBA" id="ARBA00022833"/>
    </source>
</evidence>
<dbReference type="InterPro" id="IPR003495">
    <property type="entry name" value="CobW/HypB/UreG_nucleotide-bd"/>
</dbReference>
<organism evidence="9 10">
    <name type="scientific">Thermodesulfitimonas autotrophica</name>
    <dbReference type="NCBI Taxonomy" id="1894989"/>
    <lineage>
        <taxon>Bacteria</taxon>
        <taxon>Bacillati</taxon>
        <taxon>Bacillota</taxon>
        <taxon>Clostridia</taxon>
        <taxon>Thermoanaerobacterales</taxon>
        <taxon>Thermoanaerobacteraceae</taxon>
        <taxon>Thermodesulfitimonas</taxon>
    </lineage>
</organism>
<dbReference type="InterPro" id="IPR027417">
    <property type="entry name" value="P-loop_NTPase"/>
</dbReference>
<evidence type="ECO:0000256" key="4">
    <source>
        <dbReference type="ARBA" id="ARBA00022741"/>
    </source>
</evidence>
<protein>
    <submittedName>
        <fullName evidence="9">Hydrogenase nickel incorporation protein HypB</fullName>
    </submittedName>
</protein>
<evidence type="ECO:0000313" key="9">
    <source>
        <dbReference type="EMBL" id="RPF46677.1"/>
    </source>
</evidence>
<feature type="domain" description="CobW/HypB/UreG nucleotide-binding" evidence="8">
    <location>
        <begin position="33"/>
        <end position="192"/>
    </location>
</feature>
<evidence type="ECO:0000256" key="7">
    <source>
        <dbReference type="ARBA" id="ARBA00023134"/>
    </source>
</evidence>
<comment type="caution">
    <text evidence="9">The sequence shown here is derived from an EMBL/GenBank/DDBJ whole genome shotgun (WGS) entry which is preliminary data.</text>
</comment>
<keyword evidence="10" id="KW-1185">Reference proteome</keyword>
<keyword evidence="7" id="KW-0342">GTP-binding</keyword>
<keyword evidence="4" id="KW-0547">Nucleotide-binding</keyword>
<dbReference type="GO" id="GO:0016151">
    <property type="term" value="F:nickel cation binding"/>
    <property type="evidence" value="ECO:0007669"/>
    <property type="project" value="InterPro"/>
</dbReference>
<keyword evidence="5" id="KW-0378">Hydrolase</keyword>
<dbReference type="Proteomes" id="UP000282654">
    <property type="component" value="Unassembled WGS sequence"/>
</dbReference>
<dbReference type="PANTHER" id="PTHR30134:SF2">
    <property type="entry name" value="HYDROGENASE MATURATION FACTOR HYPB"/>
    <property type="match status" value="1"/>
</dbReference>
<evidence type="ECO:0000259" key="8">
    <source>
        <dbReference type="Pfam" id="PF02492"/>
    </source>
</evidence>
<dbReference type="GO" id="GO:0003924">
    <property type="term" value="F:GTPase activity"/>
    <property type="evidence" value="ECO:0007669"/>
    <property type="project" value="InterPro"/>
</dbReference>
<keyword evidence="2" id="KW-0533">Nickel</keyword>
<dbReference type="PIRSF" id="PIRSF005624">
    <property type="entry name" value="Ni-bind_GTPase"/>
    <property type="match status" value="1"/>
</dbReference>